<feature type="domain" description="Macro" evidence="2">
    <location>
        <begin position="1"/>
        <end position="165"/>
    </location>
</feature>
<dbReference type="Pfam" id="PF01661">
    <property type="entry name" value="Macro"/>
    <property type="match status" value="1"/>
</dbReference>
<dbReference type="EMBL" id="PDKZ01000002">
    <property type="protein sequence ID" value="PHH42694.1"/>
    <property type="molecule type" value="Genomic_DNA"/>
</dbReference>
<dbReference type="CDD" id="cd02901">
    <property type="entry name" value="Macro_Poa1p-like"/>
    <property type="match status" value="1"/>
</dbReference>
<dbReference type="SUPFAM" id="SSF52949">
    <property type="entry name" value="Macro domain-like"/>
    <property type="match status" value="1"/>
</dbReference>
<gene>
    <name evidence="3" type="ORF">CRX57_21650</name>
</gene>
<evidence type="ECO:0000256" key="1">
    <source>
        <dbReference type="ARBA" id="ARBA00035885"/>
    </source>
</evidence>
<dbReference type="GO" id="GO:0140291">
    <property type="term" value="P:peptidyl-glutamate ADP-deribosylation"/>
    <property type="evidence" value="ECO:0007669"/>
    <property type="project" value="TreeGrafter"/>
</dbReference>
<dbReference type="InterPro" id="IPR043472">
    <property type="entry name" value="Macro_dom-like"/>
</dbReference>
<name>A0A2C5WF98_PSEPU</name>
<dbReference type="PANTHER" id="PTHR12521">
    <property type="entry name" value="PROTEIN C6ORF130"/>
    <property type="match status" value="1"/>
</dbReference>
<dbReference type="PANTHER" id="PTHR12521:SF0">
    <property type="entry name" value="ADP-RIBOSE GLYCOHYDROLASE OARD1"/>
    <property type="match status" value="1"/>
</dbReference>
<organism evidence="3 4">
    <name type="scientific">Pseudomonas putida</name>
    <name type="common">Arthrobacter siderocapsulatus</name>
    <dbReference type="NCBI Taxonomy" id="303"/>
    <lineage>
        <taxon>Bacteria</taxon>
        <taxon>Pseudomonadati</taxon>
        <taxon>Pseudomonadota</taxon>
        <taxon>Gammaproteobacteria</taxon>
        <taxon>Pseudomonadales</taxon>
        <taxon>Pseudomonadaceae</taxon>
        <taxon>Pseudomonas</taxon>
    </lineage>
</organism>
<comment type="caution">
    <text evidence="3">The sequence shown here is derived from an EMBL/GenBank/DDBJ whole genome shotgun (WGS) entry which is preliminary data.</text>
</comment>
<accession>A0A2C5WF98</accession>
<dbReference type="AlphaFoldDB" id="A0A2C5WF98"/>
<evidence type="ECO:0000313" key="3">
    <source>
        <dbReference type="EMBL" id="PHH42694.1"/>
    </source>
</evidence>
<dbReference type="Proteomes" id="UP000222460">
    <property type="component" value="Unassembled WGS sequence"/>
</dbReference>
<sequence>MITFLTGDFFEHEANIRINTVNCVGVMGAGVALAFKKRYPEMFEQYSKDCKNKLLSPGNPTTWLQKELIGPPVEIINFPTKTHWRKPSEYQYIVDGLLWLSEYLKDRKGQTITIPALGCGNGGLDWAIVKNLIAIHLKNTEANILVFEPQTKSTPIKTKSINDELRKTADLLEIEEFLPTDEGYPEQIKKFSTKSLFHYPKTSSISDFDFTLVSSSKPDTEEQLEILKIIEEIKLSNSSVLLGTSAFDRKLASICVDKQIKVGAFLTNDILNSVKKIKNKPDNYQIELFSLGELESTFNKKDYLPSIFGRISLSKKTIFTTKRLEWIDKNISFFKKLEPQTYYIDYETLGKTDRLAVTKIHSSPFNTSEQQNK</sequence>
<dbReference type="InterPro" id="IPR050892">
    <property type="entry name" value="ADP-ribose_metab_enzymes"/>
</dbReference>
<dbReference type="Gene3D" id="3.40.220.10">
    <property type="entry name" value="Leucine Aminopeptidase, subunit E, domain 1"/>
    <property type="match status" value="1"/>
</dbReference>
<comment type="catalytic activity">
    <reaction evidence="1">
        <text>an N-(ADP-alpha-D-ribosyl)-thymidine in DNA + H2O = a thymidine in DNA + ADP-D-ribose</text>
        <dbReference type="Rhea" id="RHEA:71655"/>
        <dbReference type="Rhea" id="RHEA-COMP:13556"/>
        <dbReference type="Rhea" id="RHEA-COMP:18051"/>
        <dbReference type="ChEBI" id="CHEBI:15377"/>
        <dbReference type="ChEBI" id="CHEBI:57967"/>
        <dbReference type="ChEBI" id="CHEBI:137386"/>
        <dbReference type="ChEBI" id="CHEBI:191199"/>
    </reaction>
    <physiologicalReaction direction="left-to-right" evidence="1">
        <dbReference type="Rhea" id="RHEA:71656"/>
    </physiologicalReaction>
</comment>
<dbReference type="SMART" id="SM00506">
    <property type="entry name" value="A1pp"/>
    <property type="match status" value="1"/>
</dbReference>
<protein>
    <recommendedName>
        <fullName evidence="2">Macro domain-containing protein</fullName>
    </recommendedName>
</protein>
<dbReference type="RefSeq" id="WP_098967447.1">
    <property type="nucleotide sequence ID" value="NZ_PDKZ01000002.1"/>
</dbReference>
<reference evidence="4" key="1">
    <citation type="submission" date="2017-10" db="EMBL/GenBank/DDBJ databases">
        <title>FDA dAtabase for Regulatory Grade micrObial Sequences (FDA-ARGOS): Supporting development and validation of Infectious Disease Dx tests.</title>
        <authorList>
            <person name="Goldberg B."/>
            <person name="Campos J."/>
            <person name="Tallon L."/>
            <person name="Sadzewicz L."/>
            <person name="Ott S."/>
            <person name="Zhao X."/>
            <person name="Nagaraj S."/>
            <person name="Vavikolanu K."/>
            <person name="Aluvathingal J."/>
            <person name="Nadendla S."/>
            <person name="Geyer C."/>
            <person name="Sichtig H."/>
        </authorList>
    </citation>
    <scope>NUCLEOTIDE SEQUENCE [LARGE SCALE GENOMIC DNA]</scope>
    <source>
        <strain evidence="4">FDAARGOS_376</strain>
    </source>
</reference>
<proteinExistence type="predicted"/>
<evidence type="ECO:0000259" key="2">
    <source>
        <dbReference type="PROSITE" id="PS51154"/>
    </source>
</evidence>
<dbReference type="InterPro" id="IPR002589">
    <property type="entry name" value="Macro_dom"/>
</dbReference>
<dbReference type="PROSITE" id="PS51154">
    <property type="entry name" value="MACRO"/>
    <property type="match status" value="1"/>
</dbReference>
<evidence type="ECO:0000313" key="4">
    <source>
        <dbReference type="Proteomes" id="UP000222460"/>
    </source>
</evidence>